<proteinExistence type="predicted"/>
<keyword evidence="2" id="KW-0813">Transport</keyword>
<keyword evidence="4 9" id="KW-1133">Transmembrane helix</keyword>
<reference evidence="13 14" key="1">
    <citation type="submission" date="2013-03" db="EMBL/GenBank/DDBJ databases">
        <title>The Genome Sequence of Capronia coronata CBS 617.96.</title>
        <authorList>
            <consortium name="The Broad Institute Genomics Platform"/>
            <person name="Cuomo C."/>
            <person name="de Hoog S."/>
            <person name="Gorbushina A."/>
            <person name="Walker B."/>
            <person name="Young S.K."/>
            <person name="Zeng Q."/>
            <person name="Gargeya S."/>
            <person name="Fitzgerald M."/>
            <person name="Haas B."/>
            <person name="Abouelleil A."/>
            <person name="Allen A.W."/>
            <person name="Alvarado L."/>
            <person name="Arachchi H.M."/>
            <person name="Berlin A.M."/>
            <person name="Chapman S.B."/>
            <person name="Gainer-Dewar J."/>
            <person name="Goldberg J."/>
            <person name="Griggs A."/>
            <person name="Gujja S."/>
            <person name="Hansen M."/>
            <person name="Howarth C."/>
            <person name="Imamovic A."/>
            <person name="Ireland A."/>
            <person name="Larimer J."/>
            <person name="McCowan C."/>
            <person name="Murphy C."/>
            <person name="Pearson M."/>
            <person name="Poon T.W."/>
            <person name="Priest M."/>
            <person name="Roberts A."/>
            <person name="Saif S."/>
            <person name="Shea T."/>
            <person name="Sisk P."/>
            <person name="Sykes S."/>
            <person name="Wortman J."/>
            <person name="Nusbaum C."/>
            <person name="Birren B."/>
        </authorList>
    </citation>
    <scope>NUCLEOTIDE SEQUENCE [LARGE SCALE GENOMIC DNA]</scope>
    <source>
        <strain evidence="13 14">CBS 617.96</strain>
    </source>
</reference>
<dbReference type="eggNOG" id="KOG0039">
    <property type="taxonomic scope" value="Eukaryota"/>
</dbReference>
<organism evidence="13 14">
    <name type="scientific">Capronia coronata CBS 617.96</name>
    <dbReference type="NCBI Taxonomy" id="1182541"/>
    <lineage>
        <taxon>Eukaryota</taxon>
        <taxon>Fungi</taxon>
        <taxon>Dikarya</taxon>
        <taxon>Ascomycota</taxon>
        <taxon>Pezizomycotina</taxon>
        <taxon>Eurotiomycetes</taxon>
        <taxon>Chaetothyriomycetidae</taxon>
        <taxon>Chaetothyriales</taxon>
        <taxon>Herpotrichiellaceae</taxon>
        <taxon>Capronia</taxon>
    </lineage>
</organism>
<evidence type="ECO:0000256" key="9">
    <source>
        <dbReference type="SAM" id="Phobius"/>
    </source>
</evidence>
<accession>W9Y7Y0</accession>
<dbReference type="Proteomes" id="UP000019484">
    <property type="component" value="Unassembled WGS sequence"/>
</dbReference>
<evidence type="ECO:0000256" key="1">
    <source>
        <dbReference type="ARBA" id="ARBA00004141"/>
    </source>
</evidence>
<dbReference type="STRING" id="1182541.W9Y7Y0"/>
<dbReference type="GO" id="GO:0015677">
    <property type="term" value="P:copper ion import"/>
    <property type="evidence" value="ECO:0007669"/>
    <property type="project" value="TreeGrafter"/>
</dbReference>
<gene>
    <name evidence="13" type="ORF">A1O1_08905</name>
</gene>
<keyword evidence="10" id="KW-0732">Signal</keyword>
<dbReference type="InterPro" id="IPR013130">
    <property type="entry name" value="Fe3_Rdtase_TM_dom"/>
</dbReference>
<feature type="region of interest" description="Disordered" evidence="8">
    <location>
        <begin position="510"/>
        <end position="536"/>
    </location>
</feature>
<comment type="subcellular location">
    <subcellularLocation>
        <location evidence="1">Membrane</location>
        <topology evidence="1">Multi-pass membrane protein</topology>
    </subcellularLocation>
</comment>
<dbReference type="PANTHER" id="PTHR32361:SF9">
    <property type="entry name" value="FERRIC REDUCTASE TRANSMEMBRANE COMPONENT 3-RELATED"/>
    <property type="match status" value="1"/>
</dbReference>
<keyword evidence="6" id="KW-0406">Ion transport</keyword>
<dbReference type="InterPro" id="IPR051410">
    <property type="entry name" value="Ferric/Cupric_Reductase"/>
</dbReference>
<dbReference type="PANTHER" id="PTHR32361">
    <property type="entry name" value="FERRIC/CUPRIC REDUCTASE TRANSMEMBRANE COMPONENT"/>
    <property type="match status" value="1"/>
</dbReference>
<dbReference type="RefSeq" id="XP_007727952.1">
    <property type="nucleotide sequence ID" value="XM_007729762.1"/>
</dbReference>
<evidence type="ECO:0000256" key="5">
    <source>
        <dbReference type="ARBA" id="ARBA00023002"/>
    </source>
</evidence>
<dbReference type="GO" id="GO:0006879">
    <property type="term" value="P:intracellular iron ion homeostasis"/>
    <property type="evidence" value="ECO:0007669"/>
    <property type="project" value="TreeGrafter"/>
</dbReference>
<feature type="transmembrane region" description="Helical" evidence="9">
    <location>
        <begin position="378"/>
        <end position="396"/>
    </location>
</feature>
<feature type="domain" description="Ferric reductase NAD binding" evidence="12">
    <location>
        <begin position="588"/>
        <end position="644"/>
    </location>
</feature>
<dbReference type="Pfam" id="PF08030">
    <property type="entry name" value="NAD_binding_6"/>
    <property type="match status" value="1"/>
</dbReference>
<dbReference type="AlphaFoldDB" id="W9Y7Y0"/>
<evidence type="ECO:0000256" key="7">
    <source>
        <dbReference type="ARBA" id="ARBA00023136"/>
    </source>
</evidence>
<feature type="domain" description="Ferric oxidoreductase" evidence="11">
    <location>
        <begin position="286"/>
        <end position="393"/>
    </location>
</feature>
<dbReference type="GeneID" id="19163751"/>
<evidence type="ECO:0000259" key="11">
    <source>
        <dbReference type="Pfam" id="PF01794"/>
    </source>
</evidence>
<dbReference type="SFLD" id="SFLDG01168">
    <property type="entry name" value="Ferric_reductase_subgroup_(FRE"/>
    <property type="match status" value="1"/>
</dbReference>
<evidence type="ECO:0008006" key="15">
    <source>
        <dbReference type="Google" id="ProtNLM"/>
    </source>
</evidence>
<name>W9Y7Y0_9EURO</name>
<dbReference type="OrthoDB" id="167398at2759"/>
<evidence type="ECO:0000256" key="10">
    <source>
        <dbReference type="SAM" id="SignalP"/>
    </source>
</evidence>
<dbReference type="EMBL" id="AMWN01000011">
    <property type="protein sequence ID" value="EXJ78504.1"/>
    <property type="molecule type" value="Genomic_DNA"/>
</dbReference>
<protein>
    <recommendedName>
        <fullName evidence="15">FAD-binding FR-type domain-containing protein</fullName>
    </recommendedName>
</protein>
<comment type="caution">
    <text evidence="13">The sequence shown here is derived from an EMBL/GenBank/DDBJ whole genome shotgun (WGS) entry which is preliminary data.</text>
</comment>
<feature type="transmembrane region" description="Helical" evidence="9">
    <location>
        <begin position="156"/>
        <end position="177"/>
    </location>
</feature>
<sequence length="655" mass="73867">MDRTMLFFALASILGLGLCYNPEIECVNGIRTDIAEFTFAGSQADDYWGNLCSNNISVHSIWAATKLYCTGREIEAGSKMLTDYCMEYGATKLAPYAEIFPVLTDDYIASLPVVEYFDINGTKIWDYPVLLSRDFYIAGMRTTSVFQKEYILHQRYGWAVYGFWGVILLIGIVNRFITHTLHARRTPAYGDVEEPGTRLKARGMPSIFSVAHHWVRMNLIIPAAFGSHHQRLLHWCTIPTRTETVIVVSFWILNLVLCCVSYEIFIPNLYYTEAIETWRYVADRSGVICYANLPVLWMFSGRNNIFLWLTGWSFSTFNSFHRHVAHALPILRSLIMTVGQLAEAWREKYWYMGGMATVTMSLLLLFSSIHLRRHSYEIFLLLHTVLSVVTIVGLFHHTAIFQGEYDPYLWPVVAIWLFDRVARIVRLAYCNLHVRFSKEATGSHSRIEIAQTWPGSALLHSPIAKWRGWENHPFTLAASSVLDGGNETVVEADLSQSPDEKAAETKIHVVAKDSPSKGSSPATSVSSGRGRPRSSASGGRYKLTFFVRPFSSWTMRLRDECLKSPSGTTNPRVFIEGPYGERGPLHIYENVIFIVGGTGISGALPYLQDHIIRAASPPSATSQSEGTRTRDITLVWTTKQSAMIRDIASPRCSLS</sequence>
<evidence type="ECO:0000313" key="14">
    <source>
        <dbReference type="Proteomes" id="UP000019484"/>
    </source>
</evidence>
<keyword evidence="7 9" id="KW-0472">Membrane</keyword>
<keyword evidence="3 9" id="KW-0812">Transmembrane</keyword>
<keyword evidence="14" id="KW-1185">Reference proteome</keyword>
<feature type="transmembrane region" description="Helical" evidence="9">
    <location>
        <begin position="245"/>
        <end position="266"/>
    </location>
</feature>
<feature type="chain" id="PRO_5004934978" description="FAD-binding FR-type domain-containing protein" evidence="10">
    <location>
        <begin position="20"/>
        <end position="655"/>
    </location>
</feature>
<evidence type="ECO:0000256" key="6">
    <source>
        <dbReference type="ARBA" id="ARBA00023065"/>
    </source>
</evidence>
<dbReference type="GO" id="GO:0005886">
    <property type="term" value="C:plasma membrane"/>
    <property type="evidence" value="ECO:0007669"/>
    <property type="project" value="TreeGrafter"/>
</dbReference>
<evidence type="ECO:0000256" key="2">
    <source>
        <dbReference type="ARBA" id="ARBA00022448"/>
    </source>
</evidence>
<dbReference type="GO" id="GO:0006826">
    <property type="term" value="P:iron ion transport"/>
    <property type="evidence" value="ECO:0007669"/>
    <property type="project" value="TreeGrafter"/>
</dbReference>
<dbReference type="Pfam" id="PF01794">
    <property type="entry name" value="Ferric_reduct"/>
    <property type="match status" value="1"/>
</dbReference>
<dbReference type="Gene3D" id="3.40.50.80">
    <property type="entry name" value="Nucleotide-binding domain of ferredoxin-NADP reductase (FNR) module"/>
    <property type="match status" value="1"/>
</dbReference>
<dbReference type="CDD" id="cd06186">
    <property type="entry name" value="NOX_Duox_like_FAD_NADP"/>
    <property type="match status" value="1"/>
</dbReference>
<evidence type="ECO:0000256" key="8">
    <source>
        <dbReference type="SAM" id="MobiDB-lite"/>
    </source>
</evidence>
<evidence type="ECO:0000259" key="12">
    <source>
        <dbReference type="Pfam" id="PF08030"/>
    </source>
</evidence>
<feature type="compositionally biased region" description="Low complexity" evidence="8">
    <location>
        <begin position="524"/>
        <end position="536"/>
    </location>
</feature>
<feature type="transmembrane region" description="Helical" evidence="9">
    <location>
        <begin position="349"/>
        <end position="366"/>
    </location>
</feature>
<dbReference type="HOGENOM" id="CLU_010365_1_0_1"/>
<evidence type="ECO:0000256" key="4">
    <source>
        <dbReference type="ARBA" id="ARBA00022989"/>
    </source>
</evidence>
<keyword evidence="5" id="KW-0560">Oxidoreductase</keyword>
<dbReference type="GO" id="GO:0000293">
    <property type="term" value="F:ferric-chelate reductase activity"/>
    <property type="evidence" value="ECO:0007669"/>
    <property type="project" value="TreeGrafter"/>
</dbReference>
<evidence type="ECO:0000256" key="3">
    <source>
        <dbReference type="ARBA" id="ARBA00022692"/>
    </source>
</evidence>
<feature type="signal peptide" evidence="10">
    <location>
        <begin position="1"/>
        <end position="19"/>
    </location>
</feature>
<evidence type="ECO:0000313" key="13">
    <source>
        <dbReference type="EMBL" id="EXJ78504.1"/>
    </source>
</evidence>
<dbReference type="InterPro" id="IPR039261">
    <property type="entry name" value="FNR_nucleotide-bd"/>
</dbReference>
<dbReference type="SUPFAM" id="SSF52343">
    <property type="entry name" value="Ferredoxin reductase-like, C-terminal NADP-linked domain"/>
    <property type="match status" value="1"/>
</dbReference>
<dbReference type="InterPro" id="IPR013121">
    <property type="entry name" value="Fe_red_NAD-bd_6"/>
</dbReference>